<sequence length="284" mass="31406">MKNLTFLAASSFMVFLSCNEAPGQLHEIGTLDHKEISGLEYIQGSGIWALEDSGNKNRIYNISEQGTTQESITIKNARNIDWEELTSDKQGNLYIGDFGNNDNDRRNLAIYRLNAGKYDSVVSVITFYYPQQTAFPPKKSEMIYDAEAFFEHKGNFYIFSKNRSKGFDGTFNIYKVPNKAGNHSAELLGTLQACSSYNKCAITGADISPDGTKAVLLSGGKIWLLTGFGESNFAKANMQEIDLGHVSQKEGICFKDNDTLLIADEKDGGKGGKLYEVKLSQIAH</sequence>
<evidence type="ECO:0000313" key="1">
    <source>
        <dbReference type="EMBL" id="MEL1243364.1"/>
    </source>
</evidence>
<dbReference type="PROSITE" id="PS51257">
    <property type="entry name" value="PROKAR_LIPOPROTEIN"/>
    <property type="match status" value="1"/>
</dbReference>
<accession>A0ABU9HT67</accession>
<reference evidence="1 2" key="1">
    <citation type="submission" date="2024-04" db="EMBL/GenBank/DDBJ databases">
        <title>Flavobacterium sp. DGU11 16S ribosomal RNA gene Genome sequencing and assembly.</title>
        <authorList>
            <person name="Park S."/>
        </authorList>
    </citation>
    <scope>NUCLEOTIDE SEQUENCE [LARGE SCALE GENOMIC DNA]</scope>
    <source>
        <strain evidence="1 2">DGU11</strain>
    </source>
</reference>
<proteinExistence type="predicted"/>
<dbReference type="Proteomes" id="UP001464555">
    <property type="component" value="Unassembled WGS sequence"/>
</dbReference>
<dbReference type="EMBL" id="JBBYHR010000002">
    <property type="protein sequence ID" value="MEL1243364.1"/>
    <property type="molecule type" value="Genomic_DNA"/>
</dbReference>
<evidence type="ECO:0000313" key="2">
    <source>
        <dbReference type="Proteomes" id="UP001464555"/>
    </source>
</evidence>
<protein>
    <recommendedName>
        <fullName evidence="3">SdiA-regulated</fullName>
    </recommendedName>
</protein>
<evidence type="ECO:0008006" key="3">
    <source>
        <dbReference type="Google" id="ProtNLM"/>
    </source>
</evidence>
<dbReference type="RefSeq" id="WP_341695685.1">
    <property type="nucleotide sequence ID" value="NZ_JBBYHR010000002.1"/>
</dbReference>
<dbReference type="SUPFAM" id="SSF101898">
    <property type="entry name" value="NHL repeat"/>
    <property type="match status" value="1"/>
</dbReference>
<name>A0ABU9HT67_9FLAO</name>
<organism evidence="1 2">
    <name type="scientific">Flavobacterium arundinis</name>
    <dbReference type="NCBI Taxonomy" id="3139143"/>
    <lineage>
        <taxon>Bacteria</taxon>
        <taxon>Pseudomonadati</taxon>
        <taxon>Bacteroidota</taxon>
        <taxon>Flavobacteriia</taxon>
        <taxon>Flavobacteriales</taxon>
        <taxon>Flavobacteriaceae</taxon>
        <taxon>Flavobacterium</taxon>
    </lineage>
</organism>
<keyword evidence="2" id="KW-1185">Reference proteome</keyword>
<gene>
    <name evidence="1" type="ORF">AAEO56_03750</name>
</gene>
<comment type="caution">
    <text evidence="1">The sequence shown here is derived from an EMBL/GenBank/DDBJ whole genome shotgun (WGS) entry which is preliminary data.</text>
</comment>